<accession>A0A087URC3</accession>
<dbReference type="AlphaFoldDB" id="A0A087URC3"/>
<dbReference type="Proteomes" id="UP000054359">
    <property type="component" value="Unassembled WGS sequence"/>
</dbReference>
<evidence type="ECO:0000313" key="1">
    <source>
        <dbReference type="EMBL" id="KFM79912.1"/>
    </source>
</evidence>
<keyword evidence="2" id="KW-1185">Reference proteome</keyword>
<evidence type="ECO:0000313" key="2">
    <source>
        <dbReference type="Proteomes" id="UP000054359"/>
    </source>
</evidence>
<organism evidence="1 2">
    <name type="scientific">Stegodyphus mimosarum</name>
    <name type="common">African social velvet spider</name>
    <dbReference type="NCBI Taxonomy" id="407821"/>
    <lineage>
        <taxon>Eukaryota</taxon>
        <taxon>Metazoa</taxon>
        <taxon>Ecdysozoa</taxon>
        <taxon>Arthropoda</taxon>
        <taxon>Chelicerata</taxon>
        <taxon>Arachnida</taxon>
        <taxon>Araneae</taxon>
        <taxon>Araneomorphae</taxon>
        <taxon>Entelegynae</taxon>
        <taxon>Eresoidea</taxon>
        <taxon>Eresidae</taxon>
        <taxon>Stegodyphus</taxon>
    </lineage>
</organism>
<sequence length="50" mass="5584">MQVNPCIACDESTDIRGKAQLAVFLHSCDTNFNIFEELLELIPMPGTTTR</sequence>
<proteinExistence type="predicted"/>
<name>A0A087URC3_STEMI</name>
<gene>
    <name evidence="1" type="ORF">X975_16604</name>
</gene>
<feature type="non-terminal residue" evidence="1">
    <location>
        <position position="50"/>
    </location>
</feature>
<protein>
    <submittedName>
        <fullName evidence="1">General transcription factor II-I repeat domain-containing protein 2</fullName>
    </submittedName>
</protein>
<dbReference type="EMBL" id="KK121171">
    <property type="protein sequence ID" value="KFM79912.1"/>
    <property type="molecule type" value="Genomic_DNA"/>
</dbReference>
<dbReference type="OrthoDB" id="10063846at2759"/>
<reference evidence="1 2" key="1">
    <citation type="submission" date="2013-11" db="EMBL/GenBank/DDBJ databases">
        <title>Genome sequencing of Stegodyphus mimosarum.</title>
        <authorList>
            <person name="Bechsgaard J."/>
        </authorList>
    </citation>
    <scope>NUCLEOTIDE SEQUENCE [LARGE SCALE GENOMIC DNA]</scope>
</reference>